<dbReference type="Proteomes" id="UP000325141">
    <property type="component" value="Unassembled WGS sequence"/>
</dbReference>
<reference evidence="1 2" key="1">
    <citation type="submission" date="2019-09" db="EMBL/GenBank/DDBJ databases">
        <title>Genome sequence and assembly of Flavobacterium sp.</title>
        <authorList>
            <person name="Chhetri G."/>
        </authorList>
    </citation>
    <scope>NUCLEOTIDE SEQUENCE [LARGE SCALE GENOMIC DNA]</scope>
    <source>
        <strain evidence="1 2">SNL9</strain>
    </source>
</reference>
<keyword evidence="2" id="KW-1185">Reference proteome</keyword>
<dbReference type="AlphaFoldDB" id="A0A5M6CH18"/>
<organism evidence="1 2">
    <name type="scientific">Paenimyroides baculatum</name>
    <dbReference type="NCBI Taxonomy" id="2608000"/>
    <lineage>
        <taxon>Bacteria</taxon>
        <taxon>Pseudomonadati</taxon>
        <taxon>Bacteroidota</taxon>
        <taxon>Flavobacteriia</taxon>
        <taxon>Flavobacteriales</taxon>
        <taxon>Flavobacteriaceae</taxon>
        <taxon>Paenimyroides</taxon>
    </lineage>
</organism>
<name>A0A5M6CH18_9FLAO</name>
<proteinExistence type="predicted"/>
<sequence length="132" mass="15641">MKKYTDKEKIKFEIYGEELNEYIEFTYGYSTFGKMIDAMIAQRVDKIEPILIDNRIEAPHLIDRKGLADMFGTSTENIIKWQKNKTIENVYVADTNKVYYNFKNSIEAIKNMSNIKSKYLDNLKMNLQKYIL</sequence>
<dbReference type="EMBL" id="VWSG01000006">
    <property type="protein sequence ID" value="KAA5534327.1"/>
    <property type="molecule type" value="Genomic_DNA"/>
</dbReference>
<gene>
    <name evidence="1" type="ORF">F0460_09470</name>
</gene>
<accession>A0A5M6CH18</accession>
<comment type="caution">
    <text evidence="1">The sequence shown here is derived from an EMBL/GenBank/DDBJ whole genome shotgun (WGS) entry which is preliminary data.</text>
</comment>
<protein>
    <submittedName>
        <fullName evidence="1">Uncharacterized protein</fullName>
    </submittedName>
</protein>
<dbReference type="RefSeq" id="WP_150012582.1">
    <property type="nucleotide sequence ID" value="NZ_VWSG01000006.1"/>
</dbReference>
<evidence type="ECO:0000313" key="2">
    <source>
        <dbReference type="Proteomes" id="UP000325141"/>
    </source>
</evidence>
<evidence type="ECO:0000313" key="1">
    <source>
        <dbReference type="EMBL" id="KAA5534327.1"/>
    </source>
</evidence>